<dbReference type="PANTHER" id="PTHR30157">
    <property type="entry name" value="FERRIC REDUCTASE, NADPH-DEPENDENT"/>
    <property type="match status" value="1"/>
</dbReference>
<comment type="caution">
    <text evidence="3">The sequence shown here is derived from an EMBL/GenBank/DDBJ whole genome shotgun (WGS) entry which is preliminary data.</text>
</comment>
<dbReference type="Proteomes" id="UP001424441">
    <property type="component" value="Unassembled WGS sequence"/>
</dbReference>
<dbReference type="PANTHER" id="PTHR30157:SF0">
    <property type="entry name" value="NADPH-DEPENDENT FERRIC-CHELATE REDUCTASE"/>
    <property type="match status" value="1"/>
</dbReference>
<comment type="similarity">
    <text evidence="1">Belongs to the SIP oxidoreductase family.</text>
</comment>
<feature type="domain" description="FAD-binding FR-type" evidence="2">
    <location>
        <begin position="121"/>
        <end position="252"/>
    </location>
</feature>
<evidence type="ECO:0000313" key="4">
    <source>
        <dbReference type="Proteomes" id="UP001424441"/>
    </source>
</evidence>
<reference evidence="4" key="1">
    <citation type="journal article" date="2019" name="Int. J. Syst. Evol. Microbiol.">
        <title>The Global Catalogue of Microorganisms (GCM) 10K type strain sequencing project: providing services to taxonomists for standard genome sequencing and annotation.</title>
        <authorList>
            <consortium name="The Broad Institute Genomics Platform"/>
            <consortium name="The Broad Institute Genome Sequencing Center for Infectious Disease"/>
            <person name="Wu L."/>
            <person name="Ma J."/>
        </authorList>
    </citation>
    <scope>NUCLEOTIDE SEQUENCE [LARGE SCALE GENOMIC DNA]</scope>
    <source>
        <strain evidence="4">JCM 15115</strain>
    </source>
</reference>
<dbReference type="EMBL" id="BAAADE010000002">
    <property type="protein sequence ID" value="GAA0601426.1"/>
    <property type="molecule type" value="Genomic_DNA"/>
</dbReference>
<dbReference type="PROSITE" id="PS51384">
    <property type="entry name" value="FAD_FR"/>
    <property type="match status" value="1"/>
</dbReference>
<keyword evidence="4" id="KW-1185">Reference proteome</keyword>
<dbReference type="InterPro" id="IPR039374">
    <property type="entry name" value="SIP_fam"/>
</dbReference>
<dbReference type="SUPFAM" id="SSF63380">
    <property type="entry name" value="Riboflavin synthase domain-like"/>
    <property type="match status" value="1"/>
</dbReference>
<evidence type="ECO:0000259" key="2">
    <source>
        <dbReference type="PROSITE" id="PS51384"/>
    </source>
</evidence>
<proteinExistence type="inferred from homology"/>
<dbReference type="Pfam" id="PF08021">
    <property type="entry name" value="FAD_binding_9"/>
    <property type="match status" value="1"/>
</dbReference>
<dbReference type="InterPro" id="IPR017938">
    <property type="entry name" value="Riboflavin_synthase-like_b-brl"/>
</dbReference>
<dbReference type="InterPro" id="IPR007037">
    <property type="entry name" value="SIP_rossman_dom"/>
</dbReference>
<name>A0ABP3R5E7_9HYPH</name>
<dbReference type="CDD" id="cd06193">
    <property type="entry name" value="siderophore_interacting"/>
    <property type="match status" value="1"/>
</dbReference>
<dbReference type="Pfam" id="PF04954">
    <property type="entry name" value="SIP"/>
    <property type="match status" value="1"/>
</dbReference>
<dbReference type="InterPro" id="IPR013113">
    <property type="entry name" value="SIP_FAD-bd"/>
</dbReference>
<dbReference type="Gene3D" id="3.30.310.50">
    <property type="entry name" value="Alpha-D-phosphohexomutase, C-terminal domain"/>
    <property type="match status" value="1"/>
</dbReference>
<dbReference type="Gene3D" id="3.40.50.80">
    <property type="entry name" value="Nucleotide-binding domain of ferredoxin-NADP reductase (FNR) module"/>
    <property type="match status" value="1"/>
</dbReference>
<dbReference type="InterPro" id="IPR039261">
    <property type="entry name" value="FNR_nucleotide-bd"/>
</dbReference>
<sequence length="384" mass="42724">MKSVANLNAAEEGKFMSILQANLETTVQDPSVLIDKITKIFEEHAQITTESAVTKISLPYGSADLFAEQEKFCVNVTSEDDAGLAYMKYAIAYQLTETLKEENSDAKIVWSGDGAAGTVLAFLREMQVVSNTEVTPLMRRVRLRGENLERFTRDGLHVRLLFPKHKNVKPEWPVMGESGIPVWPEGEKELVGRAYTIRHIDVDAGIVDIDLVLHECDEDSAHDGGYGARWAVEAKAGDIVGMTGPGGGSAPLTADWYLLAGDETALPAIGRILENLPAGSKATVRIEIADKAEEQVLNTKAELDLRWLHRNGIKGDKNQLLYDAVREIDYPDHEENIFVWVGCEFSAFRSIRSFVRKEKKIPREKHLVVAYWRQGTSGDAARRE</sequence>
<accession>A0ABP3R5E7</accession>
<evidence type="ECO:0000313" key="3">
    <source>
        <dbReference type="EMBL" id="GAA0601426.1"/>
    </source>
</evidence>
<organism evidence="3 4">
    <name type="scientific">Paenochrobactrum glaciei</name>
    <dbReference type="NCBI Taxonomy" id="486407"/>
    <lineage>
        <taxon>Bacteria</taxon>
        <taxon>Pseudomonadati</taxon>
        <taxon>Pseudomonadota</taxon>
        <taxon>Alphaproteobacteria</taxon>
        <taxon>Hyphomicrobiales</taxon>
        <taxon>Brucellaceae</taxon>
        <taxon>Paenochrobactrum</taxon>
    </lineage>
</organism>
<dbReference type="Gene3D" id="2.40.30.10">
    <property type="entry name" value="Translation factors"/>
    <property type="match status" value="1"/>
</dbReference>
<gene>
    <name evidence="3" type="ORF">GCM10008943_15800</name>
</gene>
<protein>
    <submittedName>
        <fullName evidence="3">Siderophore-interacting protein</fullName>
    </submittedName>
</protein>
<dbReference type="InterPro" id="IPR017927">
    <property type="entry name" value="FAD-bd_FR_type"/>
</dbReference>
<evidence type="ECO:0000256" key="1">
    <source>
        <dbReference type="ARBA" id="ARBA00035644"/>
    </source>
</evidence>